<evidence type="ECO:0000313" key="1">
    <source>
        <dbReference type="EMBL" id="ANZ41936.1"/>
    </source>
</evidence>
<sequence>MGIAKARRIAQHAHRGQLAGDGELFLDQLERLVGAVEERGGGWVARQAAWLHAVPATGVDLARLDLPWRVLRVVEALQPESPWSGPVLARLRQFPDAVLVHDVLTADRPAHHRPEVPVDALPRSPVDRERLLREAESAFPGVAGAAIAELTGAGDEREVELLRTVMLRPEREWRWARRTARARLTAIGGPAAVAALRQWVFSPLDVPWRDDRDWLRRNAADVVPRLVEVVSDPLWSYEAALALGELRVAEAVLPLCESARTADHPVMQVEALGKIGSAEALPTLVELLGHRNPEVRDHVLRALARIGDDQVVDVVLEACEDLDPRVRDRAARVLVRLGDSRAVPRLVRLCDTRHAAAAADALTRIGDPRALPTLWHLFQHHEDKAVRHAAGRGLARIEGEQQVVYPGDVLVLRAHVWLLGHKPDWHHHRLEQSVRHADAIVRARVAEAYGRLGTGAQHLRVLLDDPDPRVRAAARFATARQ</sequence>
<dbReference type="InterPro" id="IPR004155">
    <property type="entry name" value="PBS_lyase_HEAT"/>
</dbReference>
<dbReference type="OrthoDB" id="3371565at2"/>
<dbReference type="GO" id="GO:0016491">
    <property type="term" value="F:oxidoreductase activity"/>
    <property type="evidence" value="ECO:0007669"/>
    <property type="project" value="TreeGrafter"/>
</dbReference>
<dbReference type="KEGG" id="led:BBK82_44395"/>
<evidence type="ECO:0000313" key="2">
    <source>
        <dbReference type="Proteomes" id="UP000093053"/>
    </source>
</evidence>
<dbReference type="Gene3D" id="1.25.10.10">
    <property type="entry name" value="Leucine-rich Repeat Variant"/>
    <property type="match status" value="2"/>
</dbReference>
<keyword evidence="2" id="KW-1185">Reference proteome</keyword>
<protein>
    <recommendedName>
        <fullName evidence="3">PBS lyase</fullName>
    </recommendedName>
</protein>
<name>A0A1B2HW18_9PSEU</name>
<dbReference type="PANTHER" id="PTHR12697">
    <property type="entry name" value="PBS LYASE HEAT-LIKE PROTEIN"/>
    <property type="match status" value="1"/>
</dbReference>
<dbReference type="STRING" id="1586287.BBK82_44395"/>
<accession>A0A1B2HW18</accession>
<organism evidence="1 2">
    <name type="scientific">Lentzea guizhouensis</name>
    <dbReference type="NCBI Taxonomy" id="1586287"/>
    <lineage>
        <taxon>Bacteria</taxon>
        <taxon>Bacillati</taxon>
        <taxon>Actinomycetota</taxon>
        <taxon>Actinomycetes</taxon>
        <taxon>Pseudonocardiales</taxon>
        <taxon>Pseudonocardiaceae</taxon>
        <taxon>Lentzea</taxon>
    </lineage>
</organism>
<dbReference type="InterPro" id="IPR011989">
    <property type="entry name" value="ARM-like"/>
</dbReference>
<dbReference type="SMART" id="SM00567">
    <property type="entry name" value="EZ_HEAT"/>
    <property type="match status" value="7"/>
</dbReference>
<dbReference type="SUPFAM" id="SSF48371">
    <property type="entry name" value="ARM repeat"/>
    <property type="match status" value="1"/>
</dbReference>
<reference evidence="1 2" key="1">
    <citation type="submission" date="2016-07" db="EMBL/GenBank/DDBJ databases">
        <title>Complete genome sequence of the Lentzea guizhouensis DHS C013.</title>
        <authorList>
            <person name="Cao C."/>
        </authorList>
    </citation>
    <scope>NUCLEOTIDE SEQUENCE [LARGE SCALE GENOMIC DNA]</scope>
    <source>
        <strain evidence="1 2">DHS C013</strain>
    </source>
</reference>
<dbReference type="Proteomes" id="UP000093053">
    <property type="component" value="Chromosome"/>
</dbReference>
<proteinExistence type="predicted"/>
<evidence type="ECO:0008006" key="3">
    <source>
        <dbReference type="Google" id="ProtNLM"/>
    </source>
</evidence>
<dbReference type="EMBL" id="CP016793">
    <property type="protein sequence ID" value="ANZ41936.1"/>
    <property type="molecule type" value="Genomic_DNA"/>
</dbReference>
<dbReference type="InterPro" id="IPR016024">
    <property type="entry name" value="ARM-type_fold"/>
</dbReference>
<dbReference type="Pfam" id="PF13646">
    <property type="entry name" value="HEAT_2"/>
    <property type="match status" value="1"/>
</dbReference>
<gene>
    <name evidence="1" type="ORF">BBK82_44395</name>
</gene>
<dbReference type="RefSeq" id="WP_065920271.1">
    <property type="nucleotide sequence ID" value="NZ_CP016793.1"/>
</dbReference>
<dbReference type="AlphaFoldDB" id="A0A1B2HW18"/>
<dbReference type="PANTHER" id="PTHR12697:SF5">
    <property type="entry name" value="DEOXYHYPUSINE HYDROXYLASE"/>
    <property type="match status" value="1"/>
</dbReference>